<proteinExistence type="predicted"/>
<name>A0AA35LJ63_9SAUR</name>
<gene>
    <name evidence="2" type="ORF">PODLI_1B027961</name>
</gene>
<evidence type="ECO:0000313" key="3">
    <source>
        <dbReference type="Proteomes" id="UP001178461"/>
    </source>
</evidence>
<keyword evidence="1" id="KW-0472">Membrane</keyword>
<protein>
    <submittedName>
        <fullName evidence="2">Uncharacterized protein</fullName>
    </submittedName>
</protein>
<dbReference type="Proteomes" id="UP001178461">
    <property type="component" value="Chromosome 16"/>
</dbReference>
<dbReference type="AlphaFoldDB" id="A0AA35LJ63"/>
<evidence type="ECO:0000313" key="2">
    <source>
        <dbReference type="EMBL" id="CAI5797164.1"/>
    </source>
</evidence>
<keyword evidence="1" id="KW-1133">Transmembrane helix</keyword>
<evidence type="ECO:0000256" key="1">
    <source>
        <dbReference type="SAM" id="Phobius"/>
    </source>
</evidence>
<keyword evidence="3" id="KW-1185">Reference proteome</keyword>
<accession>A0AA35LJ63</accession>
<reference evidence="2" key="1">
    <citation type="submission" date="2022-12" db="EMBL/GenBank/DDBJ databases">
        <authorList>
            <person name="Alioto T."/>
            <person name="Alioto T."/>
            <person name="Gomez Garrido J."/>
        </authorList>
    </citation>
    <scope>NUCLEOTIDE SEQUENCE</scope>
</reference>
<organism evidence="2 3">
    <name type="scientific">Podarcis lilfordi</name>
    <name type="common">Lilford's wall lizard</name>
    <dbReference type="NCBI Taxonomy" id="74358"/>
    <lineage>
        <taxon>Eukaryota</taxon>
        <taxon>Metazoa</taxon>
        <taxon>Chordata</taxon>
        <taxon>Craniata</taxon>
        <taxon>Vertebrata</taxon>
        <taxon>Euteleostomi</taxon>
        <taxon>Lepidosauria</taxon>
        <taxon>Squamata</taxon>
        <taxon>Bifurcata</taxon>
        <taxon>Unidentata</taxon>
        <taxon>Episquamata</taxon>
        <taxon>Laterata</taxon>
        <taxon>Lacertibaenia</taxon>
        <taxon>Lacertidae</taxon>
        <taxon>Podarcis</taxon>
    </lineage>
</organism>
<sequence length="106" mass="11661">MQNTQALVTGGTGFLQSTVQRGTRKLPFQAEGHQEGEDEYFGSFWVQLFPAPPLSYPGLVIVNMCLLSFLAISQRCNGGREHPSAMCGQNWRSQAGEPRLWACSAI</sequence>
<keyword evidence="1" id="KW-0812">Transmembrane</keyword>
<feature type="transmembrane region" description="Helical" evidence="1">
    <location>
        <begin position="54"/>
        <end position="72"/>
    </location>
</feature>
<dbReference type="EMBL" id="OX395143">
    <property type="protein sequence ID" value="CAI5797164.1"/>
    <property type="molecule type" value="Genomic_DNA"/>
</dbReference>